<dbReference type="Proteomes" id="UP000807353">
    <property type="component" value="Unassembled WGS sequence"/>
</dbReference>
<comment type="caution">
    <text evidence="2">The sequence shown here is derived from an EMBL/GenBank/DDBJ whole genome shotgun (WGS) entry which is preliminary data.</text>
</comment>
<accession>A0A9P6CFI0</accession>
<feature type="transmembrane region" description="Helical" evidence="1">
    <location>
        <begin position="68"/>
        <end position="87"/>
    </location>
</feature>
<reference evidence="2" key="1">
    <citation type="submission" date="2020-11" db="EMBL/GenBank/DDBJ databases">
        <authorList>
            <consortium name="DOE Joint Genome Institute"/>
            <person name="Ahrendt S."/>
            <person name="Riley R."/>
            <person name="Andreopoulos W."/>
            <person name="Labutti K."/>
            <person name="Pangilinan J."/>
            <person name="Ruiz-Duenas F.J."/>
            <person name="Barrasa J.M."/>
            <person name="Sanchez-Garcia M."/>
            <person name="Camarero S."/>
            <person name="Miyauchi S."/>
            <person name="Serrano A."/>
            <person name="Linde D."/>
            <person name="Babiker R."/>
            <person name="Drula E."/>
            <person name="Ayuso-Fernandez I."/>
            <person name="Pacheco R."/>
            <person name="Padilla G."/>
            <person name="Ferreira P."/>
            <person name="Barriuso J."/>
            <person name="Kellner H."/>
            <person name="Castanera R."/>
            <person name="Alfaro M."/>
            <person name="Ramirez L."/>
            <person name="Pisabarro A.G."/>
            <person name="Kuo A."/>
            <person name="Tritt A."/>
            <person name="Lipzen A."/>
            <person name="He G."/>
            <person name="Yan M."/>
            <person name="Ng V."/>
            <person name="Cullen D."/>
            <person name="Martin F."/>
            <person name="Rosso M.-N."/>
            <person name="Henrissat B."/>
            <person name="Hibbett D."/>
            <person name="Martinez A.T."/>
            <person name="Grigoriev I.V."/>
        </authorList>
    </citation>
    <scope>NUCLEOTIDE SEQUENCE</scope>
    <source>
        <strain evidence="2">CBS 247.69</strain>
    </source>
</reference>
<keyword evidence="1" id="KW-1133">Transmembrane helix</keyword>
<feature type="non-terminal residue" evidence="2">
    <location>
        <position position="1"/>
    </location>
</feature>
<organism evidence="2 3">
    <name type="scientific">Collybia nuda</name>
    <dbReference type="NCBI Taxonomy" id="64659"/>
    <lineage>
        <taxon>Eukaryota</taxon>
        <taxon>Fungi</taxon>
        <taxon>Dikarya</taxon>
        <taxon>Basidiomycota</taxon>
        <taxon>Agaricomycotina</taxon>
        <taxon>Agaricomycetes</taxon>
        <taxon>Agaricomycetidae</taxon>
        <taxon>Agaricales</taxon>
        <taxon>Tricholomatineae</taxon>
        <taxon>Clitocybaceae</taxon>
        <taxon>Collybia</taxon>
    </lineage>
</organism>
<keyword evidence="3" id="KW-1185">Reference proteome</keyword>
<dbReference type="EMBL" id="MU150301">
    <property type="protein sequence ID" value="KAF9460255.1"/>
    <property type="molecule type" value="Genomic_DNA"/>
</dbReference>
<keyword evidence="1" id="KW-0812">Transmembrane</keyword>
<evidence type="ECO:0000256" key="1">
    <source>
        <dbReference type="SAM" id="Phobius"/>
    </source>
</evidence>
<proteinExistence type="predicted"/>
<evidence type="ECO:0000313" key="2">
    <source>
        <dbReference type="EMBL" id="KAF9460255.1"/>
    </source>
</evidence>
<sequence>MREREVSRSQTTHTIQLVLVSALTLRGHRQFTTHQPSLTSALHRIGIPILANTVMEYGMLRYRGLQLIFKRIGISIIQLKDVIYLYIGLYP</sequence>
<protein>
    <submittedName>
        <fullName evidence="2">Uncharacterized protein</fullName>
    </submittedName>
</protein>
<gene>
    <name evidence="2" type="ORF">BDZ94DRAFT_1266387</name>
</gene>
<keyword evidence="1" id="KW-0472">Membrane</keyword>
<evidence type="ECO:0000313" key="3">
    <source>
        <dbReference type="Proteomes" id="UP000807353"/>
    </source>
</evidence>
<dbReference type="AlphaFoldDB" id="A0A9P6CFI0"/>
<name>A0A9P6CFI0_9AGAR</name>